<evidence type="ECO:0000313" key="7">
    <source>
        <dbReference type="Proteomes" id="UP000234530"/>
    </source>
</evidence>
<keyword evidence="4" id="KW-0449">Lipoprotein</keyword>
<organism evidence="6 7">
    <name type="scientific">Paracoccus zhejiangensis</name>
    <dbReference type="NCBI Taxonomy" id="1077935"/>
    <lineage>
        <taxon>Bacteria</taxon>
        <taxon>Pseudomonadati</taxon>
        <taxon>Pseudomonadota</taxon>
        <taxon>Alphaproteobacteria</taxon>
        <taxon>Rhodobacterales</taxon>
        <taxon>Paracoccaceae</taxon>
        <taxon>Paracoccus</taxon>
    </lineage>
</organism>
<proteinExistence type="predicted"/>
<evidence type="ECO:0000313" key="6">
    <source>
        <dbReference type="EMBL" id="AUH65568.1"/>
    </source>
</evidence>
<feature type="domain" description="C-type lysozyme inhibitor" evidence="5">
    <location>
        <begin position="95"/>
        <end position="159"/>
    </location>
</feature>
<dbReference type="KEGG" id="pzh:CX676_16575"/>
<keyword evidence="3" id="KW-0564">Palmitate</keyword>
<evidence type="ECO:0000256" key="2">
    <source>
        <dbReference type="ARBA" id="ARBA00023136"/>
    </source>
</evidence>
<dbReference type="Gene3D" id="2.40.128.200">
    <property type="match status" value="1"/>
</dbReference>
<accession>A0A2H5F1X9</accession>
<dbReference type="Pfam" id="PF09864">
    <property type="entry name" value="MliC"/>
    <property type="match status" value="1"/>
</dbReference>
<sequence length="171" mass="19093">MLLSPNRPFDRWCSIFVRRAAAMRDFSAVRRSHTVGVGSWTTAVTKAVSDKQEGYFMRFVSSIAITVALASAASADVSFSLGFDTEDMAIRTIEYECDKGQPFVVHYFTSESDVLALVPVDEDHRVFVNVVSASGARYVSGRYEWWTKGENVTLTDTIKEESLLQCTPNNE</sequence>
<evidence type="ECO:0000256" key="1">
    <source>
        <dbReference type="ARBA" id="ARBA00022729"/>
    </source>
</evidence>
<evidence type="ECO:0000256" key="3">
    <source>
        <dbReference type="ARBA" id="ARBA00023139"/>
    </source>
</evidence>
<keyword evidence="2" id="KW-0472">Membrane</keyword>
<evidence type="ECO:0000259" key="5">
    <source>
        <dbReference type="Pfam" id="PF09864"/>
    </source>
</evidence>
<gene>
    <name evidence="6" type="ORF">CX676_16575</name>
</gene>
<dbReference type="InterPro" id="IPR018660">
    <property type="entry name" value="MliC"/>
</dbReference>
<dbReference type="AlphaFoldDB" id="A0A2H5F1X9"/>
<dbReference type="Proteomes" id="UP000234530">
    <property type="component" value="Chromosome"/>
</dbReference>
<keyword evidence="7" id="KW-1185">Reference proteome</keyword>
<keyword evidence="1" id="KW-0732">Signal</keyword>
<evidence type="ECO:0000256" key="4">
    <source>
        <dbReference type="ARBA" id="ARBA00023288"/>
    </source>
</evidence>
<dbReference type="SUPFAM" id="SSF141488">
    <property type="entry name" value="YdhA-like"/>
    <property type="match status" value="1"/>
</dbReference>
<protein>
    <recommendedName>
        <fullName evidence="5">C-type lysozyme inhibitor domain-containing protein</fullName>
    </recommendedName>
</protein>
<name>A0A2H5F1X9_9RHOB</name>
<dbReference type="InterPro" id="IPR036328">
    <property type="entry name" value="MliC_sf"/>
</dbReference>
<dbReference type="EMBL" id="CP025430">
    <property type="protein sequence ID" value="AUH65568.1"/>
    <property type="molecule type" value="Genomic_DNA"/>
</dbReference>
<reference evidence="6 7" key="1">
    <citation type="journal article" date="2013" name="Antonie Van Leeuwenhoek">
        <title>Paracoccus zhejiangensis sp. nov., isolated from activated sludge in wastewater-treatment system.</title>
        <authorList>
            <person name="Wu Z.G."/>
            <person name="Zhang D.F."/>
            <person name="Liu Y.L."/>
            <person name="Wang F."/>
            <person name="Jiang X."/>
            <person name="Li C."/>
            <person name="Li S.P."/>
            <person name="Hong Q."/>
            <person name="Li W.J."/>
        </authorList>
    </citation>
    <scope>NUCLEOTIDE SEQUENCE [LARGE SCALE GENOMIC DNA]</scope>
    <source>
        <strain evidence="6 7">J6</strain>
    </source>
</reference>